<dbReference type="Gene3D" id="3.30.2350.10">
    <property type="entry name" value="Pseudouridine synthase"/>
    <property type="match status" value="1"/>
</dbReference>
<dbReference type="Pfam" id="PF00849">
    <property type="entry name" value="PseudoU_synth_2"/>
    <property type="match status" value="1"/>
</dbReference>
<keyword evidence="6 9" id="KW-0413">Isomerase</keyword>
<dbReference type="GO" id="GO:0160141">
    <property type="term" value="F:23S rRNA pseudouridine(955/2504/2580) synthase activity"/>
    <property type="evidence" value="ECO:0007669"/>
    <property type="project" value="UniProtKB-EC"/>
</dbReference>
<dbReference type="CDD" id="cd02869">
    <property type="entry name" value="PseudoU_synth_RluA_like"/>
    <property type="match status" value="1"/>
</dbReference>
<gene>
    <name evidence="11" type="ORF">DWV00_20935</name>
</gene>
<protein>
    <recommendedName>
        <fullName evidence="9">Pseudouridine synthase</fullName>
        <ecNumber evidence="9">5.4.99.-</ecNumber>
    </recommendedName>
</protein>
<proteinExistence type="inferred from homology"/>
<evidence type="ECO:0000256" key="2">
    <source>
        <dbReference type="ARBA" id="ARBA00002876"/>
    </source>
</evidence>
<dbReference type="SUPFAM" id="SSF55174">
    <property type="entry name" value="Alpha-L RNA-binding motif"/>
    <property type="match status" value="1"/>
</dbReference>
<evidence type="ECO:0000313" key="12">
    <source>
        <dbReference type="Proteomes" id="UP000256838"/>
    </source>
</evidence>
<dbReference type="GO" id="GO:0003723">
    <property type="term" value="F:RNA binding"/>
    <property type="evidence" value="ECO:0007669"/>
    <property type="project" value="UniProtKB-KW"/>
</dbReference>
<accession>A0A3D8JXN0</accession>
<dbReference type="InterPro" id="IPR006224">
    <property type="entry name" value="PsdUridine_synth_RluA-like_CS"/>
</dbReference>
<evidence type="ECO:0000259" key="10">
    <source>
        <dbReference type="SMART" id="SM00363"/>
    </source>
</evidence>
<dbReference type="EMBL" id="QRGA01000011">
    <property type="protein sequence ID" value="RDU97111.1"/>
    <property type="molecule type" value="Genomic_DNA"/>
</dbReference>
<evidence type="ECO:0000256" key="4">
    <source>
        <dbReference type="ARBA" id="ARBA00022552"/>
    </source>
</evidence>
<dbReference type="InterPro" id="IPR006145">
    <property type="entry name" value="PsdUridine_synth_RsuA/RluA"/>
</dbReference>
<dbReference type="Pfam" id="PF01479">
    <property type="entry name" value="S4"/>
    <property type="match status" value="1"/>
</dbReference>
<dbReference type="PANTHER" id="PTHR21600">
    <property type="entry name" value="MITOCHONDRIAL RNA PSEUDOURIDINE SYNTHASE"/>
    <property type="match status" value="1"/>
</dbReference>
<dbReference type="InterPro" id="IPR002942">
    <property type="entry name" value="S4_RNA-bd"/>
</dbReference>
<reference evidence="11 12" key="1">
    <citation type="submission" date="2018-08" db="EMBL/GenBank/DDBJ databases">
        <title>Paraburkholderia sp. DHOM06 isolated from forest soil.</title>
        <authorList>
            <person name="Gao Z.-H."/>
            <person name="Qiu L.-H."/>
        </authorList>
    </citation>
    <scope>NUCLEOTIDE SEQUENCE [LARGE SCALE GENOMIC DNA]</scope>
    <source>
        <strain evidence="11 12">DHOM06</strain>
    </source>
</reference>
<dbReference type="SMART" id="SM00363">
    <property type="entry name" value="S4"/>
    <property type="match status" value="1"/>
</dbReference>
<evidence type="ECO:0000256" key="3">
    <source>
        <dbReference type="ARBA" id="ARBA00010876"/>
    </source>
</evidence>
<evidence type="ECO:0000256" key="7">
    <source>
        <dbReference type="PIRSR" id="PIRSR606225-1"/>
    </source>
</evidence>
<evidence type="ECO:0000256" key="6">
    <source>
        <dbReference type="ARBA" id="ARBA00023235"/>
    </source>
</evidence>
<dbReference type="RefSeq" id="WP_115535505.1">
    <property type="nucleotide sequence ID" value="NZ_QRGA01000011.1"/>
</dbReference>
<name>A0A3D8JXN0_9BURK</name>
<evidence type="ECO:0000256" key="8">
    <source>
        <dbReference type="PROSITE-ProRule" id="PRU00182"/>
    </source>
</evidence>
<dbReference type="SUPFAM" id="SSF55120">
    <property type="entry name" value="Pseudouridine synthase"/>
    <property type="match status" value="1"/>
</dbReference>
<dbReference type="CDD" id="cd00165">
    <property type="entry name" value="S4"/>
    <property type="match status" value="1"/>
</dbReference>
<comment type="similarity">
    <text evidence="3 9">Belongs to the pseudouridine synthase RluA family.</text>
</comment>
<dbReference type="PANTHER" id="PTHR21600:SF92">
    <property type="entry name" value="RIBOSOMAL LARGE SUBUNIT PSEUDOURIDINE SYNTHASE C"/>
    <property type="match status" value="1"/>
</dbReference>
<evidence type="ECO:0000313" key="11">
    <source>
        <dbReference type="EMBL" id="RDU97111.1"/>
    </source>
</evidence>
<feature type="active site" evidence="7">
    <location>
        <position position="152"/>
    </location>
</feature>
<dbReference type="PROSITE" id="PS50889">
    <property type="entry name" value="S4"/>
    <property type="match status" value="1"/>
</dbReference>
<organism evidence="11 12">
    <name type="scientific">Trinickia dinghuensis</name>
    <dbReference type="NCBI Taxonomy" id="2291023"/>
    <lineage>
        <taxon>Bacteria</taxon>
        <taxon>Pseudomonadati</taxon>
        <taxon>Pseudomonadota</taxon>
        <taxon>Betaproteobacteria</taxon>
        <taxon>Burkholderiales</taxon>
        <taxon>Burkholderiaceae</taxon>
        <taxon>Trinickia</taxon>
    </lineage>
</organism>
<feature type="domain" description="RNA-binding S4" evidence="10">
    <location>
        <begin position="29"/>
        <end position="88"/>
    </location>
</feature>
<dbReference type="InterPro" id="IPR050188">
    <property type="entry name" value="RluA_PseudoU_synthase"/>
</dbReference>
<dbReference type="InterPro" id="IPR036986">
    <property type="entry name" value="S4_RNA-bd_sf"/>
</dbReference>
<dbReference type="InterPro" id="IPR006225">
    <property type="entry name" value="PsdUridine_synth_RluC/D"/>
</dbReference>
<comment type="function">
    <text evidence="2">Responsible for synthesis of pseudouridine from uracil at positions 955, 2504 and 2580 in 23S ribosomal RNA.</text>
</comment>
<dbReference type="OrthoDB" id="9785808at2"/>
<comment type="catalytic activity">
    <reaction evidence="9">
        <text>a uridine in RNA = a pseudouridine in RNA</text>
        <dbReference type="Rhea" id="RHEA:48348"/>
        <dbReference type="Rhea" id="RHEA-COMP:12068"/>
        <dbReference type="Rhea" id="RHEA-COMP:12069"/>
        <dbReference type="ChEBI" id="CHEBI:65314"/>
        <dbReference type="ChEBI" id="CHEBI:65315"/>
    </reaction>
</comment>
<sequence length="343" mass="38478">MNELGKISQKSVAPDQVSMIQVDDGVAGQRIDNFLLRVCKGVPKSHIYRILRSGEVRVNKGRVDAKYRLAVGDIVRVPPIRVAQSDAFESGPAVPVPPAHFEILFEDEYLIAINKPCGVAVHGGSGIAFGVIEQMREARPLGKFLELVHRLDRETSGILLLAKKRAALVGLHEQIRENRMDKRYYACAHGQWESGWGRRRAVKEPLYKYLTPEGERRVRVQPDGSPSHTVFNLVEHWPGYVLVEAELKTGRTHQIRVHLAHLGLPIVGDAKYGDFALNKALARANARPSIKRMFLHAHRLRLTHPITGEPMELSAPLPDECRRFLDQLTDLRNETHPDAPTAI</sequence>
<evidence type="ECO:0000256" key="5">
    <source>
        <dbReference type="ARBA" id="ARBA00022884"/>
    </source>
</evidence>
<keyword evidence="5 8" id="KW-0694">RNA-binding</keyword>
<dbReference type="GO" id="GO:0000455">
    <property type="term" value="P:enzyme-directed rRNA pseudouridine synthesis"/>
    <property type="evidence" value="ECO:0007669"/>
    <property type="project" value="TreeGrafter"/>
</dbReference>
<evidence type="ECO:0000256" key="1">
    <source>
        <dbReference type="ARBA" id="ARBA00000381"/>
    </source>
</evidence>
<dbReference type="NCBIfam" id="TIGR00005">
    <property type="entry name" value="rluA_subfam"/>
    <property type="match status" value="1"/>
</dbReference>
<dbReference type="EC" id="5.4.99.-" evidence="9"/>
<dbReference type="Proteomes" id="UP000256838">
    <property type="component" value="Unassembled WGS sequence"/>
</dbReference>
<keyword evidence="4" id="KW-0698">rRNA processing</keyword>
<dbReference type="PROSITE" id="PS01129">
    <property type="entry name" value="PSI_RLU"/>
    <property type="match status" value="1"/>
</dbReference>
<evidence type="ECO:0000256" key="9">
    <source>
        <dbReference type="RuleBase" id="RU362028"/>
    </source>
</evidence>
<keyword evidence="12" id="KW-1185">Reference proteome</keyword>
<comment type="catalytic activity">
    <reaction evidence="1">
        <text>uridine(955/2504/2580) in 23S rRNA = pseudouridine(955/2504/2580) in 23S rRNA</text>
        <dbReference type="Rhea" id="RHEA:42528"/>
        <dbReference type="Rhea" id="RHEA-COMP:10099"/>
        <dbReference type="Rhea" id="RHEA-COMP:10100"/>
        <dbReference type="ChEBI" id="CHEBI:65314"/>
        <dbReference type="ChEBI" id="CHEBI:65315"/>
        <dbReference type="EC" id="5.4.99.24"/>
    </reaction>
</comment>
<dbReference type="Gene3D" id="3.10.290.10">
    <property type="entry name" value="RNA-binding S4 domain"/>
    <property type="match status" value="1"/>
</dbReference>
<comment type="caution">
    <text evidence="11">The sequence shown here is derived from an EMBL/GenBank/DDBJ whole genome shotgun (WGS) entry which is preliminary data.</text>
</comment>
<dbReference type="AlphaFoldDB" id="A0A3D8JXN0"/>
<dbReference type="InterPro" id="IPR020103">
    <property type="entry name" value="PsdUridine_synth_cat_dom_sf"/>
</dbReference>